<evidence type="ECO:0000313" key="2">
    <source>
        <dbReference type="EMBL" id="CAI9277300.1"/>
    </source>
</evidence>
<dbReference type="Proteomes" id="UP001177003">
    <property type="component" value="Chromosome 3"/>
</dbReference>
<evidence type="ECO:0008006" key="4">
    <source>
        <dbReference type="Google" id="ProtNLM"/>
    </source>
</evidence>
<accession>A0AA36E041</accession>
<reference evidence="2" key="1">
    <citation type="submission" date="2023-04" db="EMBL/GenBank/DDBJ databases">
        <authorList>
            <person name="Vijverberg K."/>
            <person name="Xiong W."/>
            <person name="Schranz E."/>
        </authorList>
    </citation>
    <scope>NUCLEOTIDE SEQUENCE</scope>
</reference>
<proteinExistence type="predicted"/>
<evidence type="ECO:0000256" key="1">
    <source>
        <dbReference type="SAM" id="SignalP"/>
    </source>
</evidence>
<feature type="chain" id="PRO_5041339181" description="Secreted protein" evidence="1">
    <location>
        <begin position="22"/>
        <end position="119"/>
    </location>
</feature>
<protein>
    <recommendedName>
        <fullName evidence="4">Secreted protein</fullName>
    </recommendedName>
</protein>
<feature type="signal peptide" evidence="1">
    <location>
        <begin position="1"/>
        <end position="21"/>
    </location>
</feature>
<name>A0AA36E041_LACSI</name>
<dbReference type="AlphaFoldDB" id="A0AA36E041"/>
<keyword evidence="3" id="KW-1185">Reference proteome</keyword>
<dbReference type="EMBL" id="OX465079">
    <property type="protein sequence ID" value="CAI9277300.1"/>
    <property type="molecule type" value="Genomic_DNA"/>
</dbReference>
<organism evidence="2 3">
    <name type="scientific">Lactuca saligna</name>
    <name type="common">Willowleaf lettuce</name>
    <dbReference type="NCBI Taxonomy" id="75948"/>
    <lineage>
        <taxon>Eukaryota</taxon>
        <taxon>Viridiplantae</taxon>
        <taxon>Streptophyta</taxon>
        <taxon>Embryophyta</taxon>
        <taxon>Tracheophyta</taxon>
        <taxon>Spermatophyta</taxon>
        <taxon>Magnoliopsida</taxon>
        <taxon>eudicotyledons</taxon>
        <taxon>Gunneridae</taxon>
        <taxon>Pentapetalae</taxon>
        <taxon>asterids</taxon>
        <taxon>campanulids</taxon>
        <taxon>Asterales</taxon>
        <taxon>Asteraceae</taxon>
        <taxon>Cichorioideae</taxon>
        <taxon>Cichorieae</taxon>
        <taxon>Lactucinae</taxon>
        <taxon>Lactuca</taxon>
    </lineage>
</organism>
<evidence type="ECO:0000313" key="3">
    <source>
        <dbReference type="Proteomes" id="UP001177003"/>
    </source>
</evidence>
<keyword evidence="1" id="KW-0732">Signal</keyword>
<gene>
    <name evidence="2" type="ORF">LSALG_LOCUS17233</name>
</gene>
<sequence>MHVCLHLPFAIALYLSSMALGCTPSSRICGGHWFTWLALSYEGGRGVVEDSEDDIVEPIQKVKLEDIVMLAFMRHQRPSYVEPSQPKMTLRCCIGGALLDYGFSLFGGMTSGVGPSTFS</sequence>